<gene>
    <name evidence="2" type="ORF">C5Y93_02735</name>
</gene>
<comment type="caution">
    <text evidence="2">The sequence shown here is derived from an EMBL/GenBank/DDBJ whole genome shotgun (WGS) entry which is preliminary data.</text>
</comment>
<dbReference type="GO" id="GO:0120147">
    <property type="term" value="F:formylglycine-generating oxidase activity"/>
    <property type="evidence" value="ECO:0007669"/>
    <property type="project" value="TreeGrafter"/>
</dbReference>
<dbReference type="EMBL" id="PUHZ01000004">
    <property type="protein sequence ID" value="PQO47741.1"/>
    <property type="molecule type" value="Genomic_DNA"/>
</dbReference>
<evidence type="ECO:0000259" key="1">
    <source>
        <dbReference type="Pfam" id="PF03781"/>
    </source>
</evidence>
<organism evidence="2 3">
    <name type="scientific">Blastopirellula marina</name>
    <dbReference type="NCBI Taxonomy" id="124"/>
    <lineage>
        <taxon>Bacteria</taxon>
        <taxon>Pseudomonadati</taxon>
        <taxon>Planctomycetota</taxon>
        <taxon>Planctomycetia</taxon>
        <taxon>Pirellulales</taxon>
        <taxon>Pirellulaceae</taxon>
        <taxon>Blastopirellula</taxon>
    </lineage>
</organism>
<dbReference type="InterPro" id="IPR042095">
    <property type="entry name" value="SUMF_sf"/>
</dbReference>
<dbReference type="AlphaFoldDB" id="A0A2S8GTM9"/>
<dbReference type="InterPro" id="IPR051043">
    <property type="entry name" value="Sulfatase_Mod_Factor_Kinase"/>
</dbReference>
<feature type="domain" description="Sulfatase-modifying factor enzyme-like" evidence="1">
    <location>
        <begin position="48"/>
        <end position="240"/>
    </location>
</feature>
<dbReference type="SUPFAM" id="SSF56436">
    <property type="entry name" value="C-type lectin-like"/>
    <property type="match status" value="1"/>
</dbReference>
<sequence>MPASFCLLLALVAAPNDEATLKTLTQFRSEFVAITPGEDPFPRQMIAGSSQQPTVTTPALKPFAICKYETTQELYEAVIGGNPSRWKGPRNSVEMTSLADAEEFCEKATKLLREAKLIDADQELRLPTDDEWEYCCRAGTGTTYSFGDDAKQLDDYAWYTGNAAGNDPPVGVKKPNTWGLYDMHGYIAEWTKRGTNENGLNMTGHVRGGSWKSTAGDCVSAAAAKVSVTTKDDAIGFRCVLAKVPKP</sequence>
<accession>A0A2S8GTM9</accession>
<dbReference type="Proteomes" id="UP000237819">
    <property type="component" value="Unassembled WGS sequence"/>
</dbReference>
<dbReference type="PANTHER" id="PTHR23150">
    <property type="entry name" value="SULFATASE MODIFYING FACTOR 1, 2"/>
    <property type="match status" value="1"/>
</dbReference>
<reference evidence="2 3" key="1">
    <citation type="submission" date="2018-02" db="EMBL/GenBank/DDBJ databases">
        <title>Comparative genomes isolates from brazilian mangrove.</title>
        <authorList>
            <person name="Araujo J.E."/>
            <person name="Taketani R.G."/>
            <person name="Silva M.C.P."/>
            <person name="Loureco M.V."/>
            <person name="Andreote F.D."/>
        </authorList>
    </citation>
    <scope>NUCLEOTIDE SEQUENCE [LARGE SCALE GENOMIC DNA]</scope>
    <source>
        <strain evidence="2 3">Nap-Phe MGV</strain>
    </source>
</reference>
<name>A0A2S8GTM9_9BACT</name>
<dbReference type="PANTHER" id="PTHR23150:SF19">
    <property type="entry name" value="FORMYLGLYCINE-GENERATING ENZYME"/>
    <property type="match status" value="1"/>
</dbReference>
<dbReference type="InterPro" id="IPR005532">
    <property type="entry name" value="SUMF_dom"/>
</dbReference>
<evidence type="ECO:0000313" key="3">
    <source>
        <dbReference type="Proteomes" id="UP000237819"/>
    </source>
</evidence>
<dbReference type="Gene3D" id="3.90.1580.10">
    <property type="entry name" value="paralog of FGE (formylglycine-generating enzyme)"/>
    <property type="match status" value="1"/>
</dbReference>
<dbReference type="RefSeq" id="WP_105334002.1">
    <property type="nucleotide sequence ID" value="NZ_PUHZ01000004.1"/>
</dbReference>
<dbReference type="OrthoDB" id="9812426at2"/>
<evidence type="ECO:0000313" key="2">
    <source>
        <dbReference type="EMBL" id="PQO47741.1"/>
    </source>
</evidence>
<protein>
    <submittedName>
        <fullName evidence="2">Formylglycine-generating enzyme family protein</fullName>
    </submittedName>
</protein>
<proteinExistence type="predicted"/>
<dbReference type="Pfam" id="PF03781">
    <property type="entry name" value="FGE-sulfatase"/>
    <property type="match status" value="1"/>
</dbReference>
<dbReference type="InterPro" id="IPR016187">
    <property type="entry name" value="CTDL_fold"/>
</dbReference>